<dbReference type="GeneID" id="77258025"/>
<dbReference type="EMBL" id="CP020932">
    <property type="protein sequence ID" value="ARM86139.1"/>
    <property type="molecule type" value="Genomic_DNA"/>
</dbReference>
<organism evidence="1 2">
    <name type="scientific">Marinobacter salarius</name>
    <dbReference type="NCBI Taxonomy" id="1420917"/>
    <lineage>
        <taxon>Bacteria</taxon>
        <taxon>Pseudomonadati</taxon>
        <taxon>Pseudomonadota</taxon>
        <taxon>Gammaproteobacteria</taxon>
        <taxon>Pseudomonadales</taxon>
        <taxon>Marinobacteraceae</taxon>
        <taxon>Marinobacter</taxon>
    </lineage>
</organism>
<evidence type="ECO:0000313" key="1">
    <source>
        <dbReference type="EMBL" id="ARM86139.1"/>
    </source>
</evidence>
<accession>A0A1W6KFN5</accession>
<dbReference type="AlphaFoldDB" id="A0A1W6KFN5"/>
<dbReference type="RefSeq" id="WP_085682104.1">
    <property type="nucleotide sequence ID" value="NZ_CP020932.1"/>
</dbReference>
<evidence type="ECO:0000313" key="2">
    <source>
        <dbReference type="Proteomes" id="UP000193100"/>
    </source>
</evidence>
<keyword evidence="1" id="KW-0614">Plasmid</keyword>
<dbReference type="Proteomes" id="UP000193100">
    <property type="component" value="Plasmid pSMR5"/>
</dbReference>
<gene>
    <name evidence="1" type="ORF">MARSALSMR5_04119</name>
</gene>
<protein>
    <submittedName>
        <fullName evidence="1">Uncharacterized protein</fullName>
    </submittedName>
</protein>
<geneLocation type="plasmid" evidence="2">
    <name>psmr5</name>
</geneLocation>
<proteinExistence type="predicted"/>
<reference evidence="1 2" key="1">
    <citation type="submission" date="2017-04" db="EMBL/GenBank/DDBJ databases">
        <title>Genome Sequence of Marinobacter salarius strain SMR5 Isolated from a culture of the Diatom Skeletonema marinoi.</title>
        <authorList>
            <person name="Topel M."/>
            <person name="Pinder M.I.M."/>
            <person name="Johansson O.N."/>
            <person name="Kourtchenko O."/>
            <person name="Godhe A."/>
            <person name="Clarke A.K."/>
        </authorList>
    </citation>
    <scope>NUCLEOTIDE SEQUENCE [LARGE SCALE GENOMIC DNA]</scope>
    <source>
        <strain evidence="1 2">SMR5</strain>
        <plasmid evidence="2">Plasmid psmr5</plasmid>
    </source>
</reference>
<name>A0A1W6KFN5_9GAMM</name>
<sequence>MNDDEQKDLFENLEQLPPNMQRLIDKFNDEQERIDLYHACRRFLVKAQALGYTFEYGLDGEPYDLRELSEPISKAAEFKRNDHWTLVRTMDGNGEDHRFLVREATINQDGDLSLQFLENGNPRRPKWLTFDEERLSVLTVDYVPEDSERLREILLTQKPHTDTGTIPAIPYPYSLDLDDDFDEPGPSPG</sequence>